<comment type="caution">
    <text evidence="1">The sequence shown here is derived from an EMBL/GenBank/DDBJ whole genome shotgun (WGS) entry which is preliminary data.</text>
</comment>
<name>A0A401H593_9APHY</name>
<keyword evidence="2" id="KW-1185">Reference proteome</keyword>
<dbReference type="Pfam" id="PF07173">
    <property type="entry name" value="GRDP-like"/>
    <property type="match status" value="1"/>
</dbReference>
<sequence>MPSTGVSVRISEEQASIPSPSIMGTMLEPDLPSYTSVDTRIDPPAYTAPSAYRIGGTTLGTPLVHLHHLRAHLALLRAFKVLRSAVEGAPGLGLEGGKMEGTAKWAWFVGLAVERFQRWAAGVRPGTLQRWVAEELPPIDVLMVWHAYLLNPGWYAEDCLRLPIMKTLGGLGDRYIHAVVEMGDLAQYQPSSERIASWQEQTGTPWDPLEAAAQMKHRTIRCPKCLTSANAPYLTADGTGYAQHKFALACAHCGCAVTLEKLAVRKFMRDLTEPYQGPELAFGGYFAGTLFTQTNATNTARAEAVKGFLLRMGTFRKSDEHMSRKTWEDDVLKKLDYSLLRARAAVNIALRSGGRRLPTRIFSAYTDDRPFSIDLVGAVVRQGSFIDKMYAFGWTEPGYFDDKEDELVLVHATARYHAFLDLMSSSPMSFFVPTLDIDLVWHSHQLMGSRYANECARYVKRYIDHDDKVEENHLATSFDVTCRAWEERFKLPYTHCGCPLPGETIGRRLSRLSQNLFHTANSDTPSALRPPPRADALSATHASEHNAIAAGGGLHAARVEHHRRARAEKLARRRQRDAERVRAGRMDAQAFERGRAHDAAFLTPVPFYYPVAAVLGHVLEGAGVVVGAAAEGVAEGAHLEDAAAVEDAEVAEVAAEDAGVAEVAAAVEDAEVAEGLGVIVEDLSTKLLSSCVLLLCDSLCCWMYDYVVLFVYLVSLDLSQVVTGLTAEKKAILRFKEAVHSVMSAAGDLKAEVLATDNAHIHAVSEGIRKVLTVTLEELQAEFTPSGEAPGHETRKARVTETLRRAKDAILKVLVGCGVSETTARTHLDNLYPHIEFLIIMIGDLAEQNPVSLTVLLHYGTVLLIPESWLLRALLGLFGFPPVGPVKDMIASHAQHFFFGAPVRKDRGFTFLQVAAMRAFMRMLNARKVSRSRL</sequence>
<dbReference type="InterPro" id="IPR009836">
    <property type="entry name" value="GRDP-like"/>
</dbReference>
<gene>
    <name evidence="1" type="ORF">SCP_1602450</name>
</gene>
<evidence type="ECO:0000313" key="1">
    <source>
        <dbReference type="EMBL" id="GBE89582.1"/>
    </source>
</evidence>
<dbReference type="GeneID" id="38786499"/>
<proteinExistence type="predicted"/>
<dbReference type="AlphaFoldDB" id="A0A401H593"/>
<dbReference type="InParanoid" id="A0A401H593"/>
<dbReference type="Proteomes" id="UP000287166">
    <property type="component" value="Unassembled WGS sequence"/>
</dbReference>
<dbReference type="OrthoDB" id="2684236at2759"/>
<accession>A0A401H593</accession>
<dbReference type="EMBL" id="BFAD01000016">
    <property type="protein sequence ID" value="GBE89582.1"/>
    <property type="molecule type" value="Genomic_DNA"/>
</dbReference>
<dbReference type="STRING" id="139825.A0A401H593"/>
<protein>
    <submittedName>
        <fullName evidence="1">Uncharacterized protein</fullName>
    </submittedName>
</protein>
<dbReference type="PANTHER" id="PTHR34365:SF7">
    <property type="entry name" value="GLYCINE-RICH DOMAIN-CONTAINING PROTEIN 1"/>
    <property type="match status" value="1"/>
</dbReference>
<dbReference type="PANTHER" id="PTHR34365">
    <property type="entry name" value="ENOLASE (DUF1399)"/>
    <property type="match status" value="1"/>
</dbReference>
<organism evidence="1 2">
    <name type="scientific">Sparassis crispa</name>
    <dbReference type="NCBI Taxonomy" id="139825"/>
    <lineage>
        <taxon>Eukaryota</taxon>
        <taxon>Fungi</taxon>
        <taxon>Dikarya</taxon>
        <taxon>Basidiomycota</taxon>
        <taxon>Agaricomycotina</taxon>
        <taxon>Agaricomycetes</taxon>
        <taxon>Polyporales</taxon>
        <taxon>Sparassidaceae</taxon>
        <taxon>Sparassis</taxon>
    </lineage>
</organism>
<evidence type="ECO:0000313" key="2">
    <source>
        <dbReference type="Proteomes" id="UP000287166"/>
    </source>
</evidence>
<reference evidence="1 2" key="1">
    <citation type="journal article" date="2018" name="Sci. Rep.">
        <title>Genome sequence of the cauliflower mushroom Sparassis crispa (Hanabiratake) and its association with beneficial usage.</title>
        <authorList>
            <person name="Kiyama R."/>
            <person name="Furutani Y."/>
            <person name="Kawaguchi K."/>
            <person name="Nakanishi T."/>
        </authorList>
    </citation>
    <scope>NUCLEOTIDE SEQUENCE [LARGE SCALE GENOMIC DNA]</scope>
</reference>
<dbReference type="RefSeq" id="XP_027620495.1">
    <property type="nucleotide sequence ID" value="XM_027764694.1"/>
</dbReference>